<gene>
    <name evidence="2" type="ORF">LCGC14_3056900</name>
</gene>
<protein>
    <submittedName>
        <fullName evidence="2">Uncharacterized protein</fullName>
    </submittedName>
</protein>
<reference evidence="2" key="1">
    <citation type="journal article" date="2015" name="Nature">
        <title>Complex archaea that bridge the gap between prokaryotes and eukaryotes.</title>
        <authorList>
            <person name="Spang A."/>
            <person name="Saw J.H."/>
            <person name="Jorgensen S.L."/>
            <person name="Zaremba-Niedzwiedzka K."/>
            <person name="Martijn J."/>
            <person name="Lind A.E."/>
            <person name="van Eijk R."/>
            <person name="Schleper C."/>
            <person name="Guy L."/>
            <person name="Ettema T.J."/>
        </authorList>
    </citation>
    <scope>NUCLEOTIDE SEQUENCE</scope>
</reference>
<dbReference type="EMBL" id="LAZR01064606">
    <property type="protein sequence ID" value="KKK57197.1"/>
    <property type="molecule type" value="Genomic_DNA"/>
</dbReference>
<sequence>TLTILGYVVHCMRYIIHRSTQVTEKQTKPTPANELRNWPIWFTRPERNRILKRAERNRRKMEQEVLVLLESVEAFEQDVTPEIRDKADAVKGLSRQTLDETA</sequence>
<proteinExistence type="predicted"/>
<feature type="non-terminal residue" evidence="2">
    <location>
        <position position="1"/>
    </location>
</feature>
<name>A0A0F8WJY7_9ZZZZ</name>
<evidence type="ECO:0000313" key="2">
    <source>
        <dbReference type="EMBL" id="KKK57197.1"/>
    </source>
</evidence>
<comment type="caution">
    <text evidence="2">The sequence shown here is derived from an EMBL/GenBank/DDBJ whole genome shotgun (WGS) entry which is preliminary data.</text>
</comment>
<keyword evidence="1" id="KW-0175">Coiled coil</keyword>
<accession>A0A0F8WJY7</accession>
<evidence type="ECO:0000256" key="1">
    <source>
        <dbReference type="SAM" id="Coils"/>
    </source>
</evidence>
<feature type="coiled-coil region" evidence="1">
    <location>
        <begin position="44"/>
        <end position="78"/>
    </location>
</feature>
<dbReference type="AlphaFoldDB" id="A0A0F8WJY7"/>
<organism evidence="2">
    <name type="scientific">marine sediment metagenome</name>
    <dbReference type="NCBI Taxonomy" id="412755"/>
    <lineage>
        <taxon>unclassified sequences</taxon>
        <taxon>metagenomes</taxon>
        <taxon>ecological metagenomes</taxon>
    </lineage>
</organism>